<organism evidence="3 4">
    <name type="scientific">Staphylococcus hominis</name>
    <dbReference type="NCBI Taxonomy" id="1290"/>
    <lineage>
        <taxon>Bacteria</taxon>
        <taxon>Bacillati</taxon>
        <taxon>Bacillota</taxon>
        <taxon>Bacilli</taxon>
        <taxon>Bacillales</taxon>
        <taxon>Staphylococcaceae</taxon>
        <taxon>Staphylococcus</taxon>
    </lineage>
</organism>
<dbReference type="InterPro" id="IPR015797">
    <property type="entry name" value="NUDIX_hydrolase-like_dom_sf"/>
</dbReference>
<keyword evidence="1" id="KW-0378">Hydrolase</keyword>
<dbReference type="PROSITE" id="PS51462">
    <property type="entry name" value="NUDIX"/>
    <property type="match status" value="1"/>
</dbReference>
<dbReference type="EMBL" id="CP054550">
    <property type="protein sequence ID" value="QKQ28700.1"/>
    <property type="molecule type" value="Genomic_DNA"/>
</dbReference>
<dbReference type="InterPro" id="IPR000086">
    <property type="entry name" value="NUDIX_hydrolase_dom"/>
</dbReference>
<dbReference type="Pfam" id="PF00293">
    <property type="entry name" value="NUDIX"/>
    <property type="match status" value="1"/>
</dbReference>
<reference evidence="3 4" key="1">
    <citation type="submission" date="2019-09" db="EMBL/GenBank/DDBJ databases">
        <title>FDA dAtabase for Regulatory Grade micrObial Sequences (FDA-ARGOS): Supporting development and validation of Infectious Disease Dx tests.</title>
        <authorList>
            <person name="Sciortino C."/>
            <person name="Tallon L."/>
            <person name="Sadzewicz L."/>
            <person name="Vavikolanu K."/>
            <person name="Mehta A."/>
            <person name="Aluvathingal J."/>
            <person name="Nadendla S."/>
            <person name="Nandy P."/>
            <person name="Geyer C."/>
            <person name="Yan Y."/>
            <person name="Sichtig H."/>
        </authorList>
    </citation>
    <scope>NUCLEOTIDE SEQUENCE [LARGE SCALE GENOMIC DNA]</scope>
    <source>
        <strain evidence="3 4">FDAARGOS_661</strain>
    </source>
</reference>
<name>A0A6N0I259_STAHO</name>
<dbReference type="Gene3D" id="3.90.79.10">
    <property type="entry name" value="Nucleoside Triphosphate Pyrophosphohydrolase"/>
    <property type="match status" value="1"/>
</dbReference>
<evidence type="ECO:0000313" key="3">
    <source>
        <dbReference type="EMBL" id="QKQ28700.1"/>
    </source>
</evidence>
<gene>
    <name evidence="3" type="ORF">FOB69_03600</name>
</gene>
<evidence type="ECO:0000259" key="2">
    <source>
        <dbReference type="PROSITE" id="PS51462"/>
    </source>
</evidence>
<accession>A0A6N0I259</accession>
<sequence length="141" mass="16375">MIINHIKLQFNETVTKYDSVLIVLTYQGHLVFVKNKKRAWELTGGKVNHNETMNETAIREAYEESGAVINESDINYLGYYILPNGHTTTITKAEVSYFKDIPKYSETTERILTKEPLDKKLLSFQDGLYEEIFKYLGAYHE</sequence>
<dbReference type="RefSeq" id="WP_049419063.1">
    <property type="nucleotide sequence ID" value="NZ_CANLYX010000002.1"/>
</dbReference>
<feature type="domain" description="Nudix hydrolase" evidence="2">
    <location>
        <begin position="15"/>
        <end position="134"/>
    </location>
</feature>
<dbReference type="SUPFAM" id="SSF55811">
    <property type="entry name" value="Nudix"/>
    <property type="match status" value="1"/>
</dbReference>
<dbReference type="GO" id="GO:0016787">
    <property type="term" value="F:hydrolase activity"/>
    <property type="evidence" value="ECO:0007669"/>
    <property type="project" value="UniProtKB-KW"/>
</dbReference>
<protein>
    <submittedName>
        <fullName evidence="3">NUDIX domain-containing protein</fullName>
    </submittedName>
</protein>
<proteinExistence type="predicted"/>
<dbReference type="Proteomes" id="UP000509636">
    <property type="component" value="Chromosome"/>
</dbReference>
<evidence type="ECO:0000313" key="4">
    <source>
        <dbReference type="Proteomes" id="UP000509636"/>
    </source>
</evidence>
<dbReference type="InterPro" id="IPR020084">
    <property type="entry name" value="NUDIX_hydrolase_CS"/>
</dbReference>
<dbReference type="AlphaFoldDB" id="A0A6N0I259"/>
<dbReference type="PROSITE" id="PS00893">
    <property type="entry name" value="NUDIX_BOX"/>
    <property type="match status" value="1"/>
</dbReference>
<evidence type="ECO:0000256" key="1">
    <source>
        <dbReference type="ARBA" id="ARBA00022801"/>
    </source>
</evidence>